<sequence length="356" mass="40035">MKPQYFIVLLLIISGWSVYFIYRPFMQDITIAILLMFATLGISKHLSKHLKKRWQISAIMTLLLGVMFFAPLVYMINAIAIIVAQIDPVLIQENVEKLSNFLQTISLPTKLLDQMNIDPQNIYTALADIFSEENINSYLKYTISYFGSLAAHSAVFFKDMVLILIFYFFTYLYGEDIGHFIKRILPLDTAQTQLLFNELSNSMGVVFFSILATAIFEGALFAIIAGIFGLNMILMGILYGFASLVPVIGGALMWVPVSIYLWITEGSTPALILAAYSIIVISIIADTFIKPIIIKEIDYKLLKETQAVNEILVFFSIIAGLTTIGFWGMIIGPAVTTIFIAFLKLYDQIQSTIKEQ</sequence>
<feature type="transmembrane region" description="Helical" evidence="6">
    <location>
        <begin position="5"/>
        <end position="22"/>
    </location>
</feature>
<dbReference type="STRING" id="223786.SAMN05216234_1337"/>
<evidence type="ECO:0000313" key="8">
    <source>
        <dbReference type="Proteomes" id="UP000199227"/>
    </source>
</evidence>
<feature type="transmembrane region" description="Helical" evidence="6">
    <location>
        <begin position="58"/>
        <end position="84"/>
    </location>
</feature>
<comment type="subcellular location">
    <subcellularLocation>
        <location evidence="1">Membrane</location>
        <topology evidence="1">Multi-pass membrane protein</topology>
    </subcellularLocation>
</comment>
<dbReference type="AlphaFoldDB" id="A0A1I5SDK9"/>
<accession>A0A1I5SDK9</accession>
<evidence type="ECO:0000256" key="4">
    <source>
        <dbReference type="ARBA" id="ARBA00022989"/>
    </source>
</evidence>
<gene>
    <name evidence="7" type="ORF">SAMN05216234_1337</name>
</gene>
<evidence type="ECO:0000256" key="5">
    <source>
        <dbReference type="ARBA" id="ARBA00023136"/>
    </source>
</evidence>
<dbReference type="InterPro" id="IPR002549">
    <property type="entry name" value="AI-2E-like"/>
</dbReference>
<evidence type="ECO:0000256" key="3">
    <source>
        <dbReference type="ARBA" id="ARBA00022692"/>
    </source>
</evidence>
<protein>
    <submittedName>
        <fullName evidence="7">Predicted PurR-regulated permease PerM</fullName>
    </submittedName>
</protein>
<feature type="transmembrane region" description="Helical" evidence="6">
    <location>
        <begin position="313"/>
        <end position="346"/>
    </location>
</feature>
<keyword evidence="3 6" id="KW-0812">Transmembrane</keyword>
<evidence type="ECO:0000256" key="1">
    <source>
        <dbReference type="ARBA" id="ARBA00004141"/>
    </source>
</evidence>
<feature type="transmembrane region" description="Helical" evidence="6">
    <location>
        <begin position="270"/>
        <end position="293"/>
    </location>
</feature>
<dbReference type="PANTHER" id="PTHR21716">
    <property type="entry name" value="TRANSMEMBRANE PROTEIN"/>
    <property type="match status" value="1"/>
</dbReference>
<comment type="similarity">
    <text evidence="2">Belongs to the autoinducer-2 exporter (AI-2E) (TC 2.A.86) family.</text>
</comment>
<reference evidence="7 8" key="1">
    <citation type="submission" date="2016-10" db="EMBL/GenBank/DDBJ databases">
        <authorList>
            <person name="de Groot N.N."/>
        </authorList>
    </citation>
    <scope>NUCLEOTIDE SEQUENCE [LARGE SCALE GENOMIC DNA]</scope>
    <source>
        <strain evidence="7 8">EP1-55-1</strain>
    </source>
</reference>
<evidence type="ECO:0000256" key="6">
    <source>
        <dbReference type="SAM" id="Phobius"/>
    </source>
</evidence>
<keyword evidence="5 6" id="KW-0472">Membrane</keyword>
<proteinExistence type="inferred from homology"/>
<dbReference type="GO" id="GO:0016020">
    <property type="term" value="C:membrane"/>
    <property type="evidence" value="ECO:0007669"/>
    <property type="project" value="UniProtKB-SubCell"/>
</dbReference>
<dbReference type="Pfam" id="PF01594">
    <property type="entry name" value="AI-2E_transport"/>
    <property type="match status" value="1"/>
</dbReference>
<feature type="transmembrane region" description="Helical" evidence="6">
    <location>
        <begin position="205"/>
        <end position="230"/>
    </location>
</feature>
<organism evidence="7 8">
    <name type="scientific">Hydrogenimonas thermophila</name>
    <dbReference type="NCBI Taxonomy" id="223786"/>
    <lineage>
        <taxon>Bacteria</taxon>
        <taxon>Pseudomonadati</taxon>
        <taxon>Campylobacterota</taxon>
        <taxon>Epsilonproteobacteria</taxon>
        <taxon>Campylobacterales</taxon>
        <taxon>Hydrogenimonadaceae</taxon>
        <taxon>Hydrogenimonas</taxon>
    </lineage>
</organism>
<dbReference type="Proteomes" id="UP000199227">
    <property type="component" value="Unassembled WGS sequence"/>
</dbReference>
<feature type="transmembrane region" description="Helical" evidence="6">
    <location>
        <begin position="236"/>
        <end position="263"/>
    </location>
</feature>
<dbReference type="PANTHER" id="PTHR21716:SF4">
    <property type="entry name" value="TRANSMEMBRANE PROTEIN 245"/>
    <property type="match status" value="1"/>
</dbReference>
<evidence type="ECO:0000256" key="2">
    <source>
        <dbReference type="ARBA" id="ARBA00009773"/>
    </source>
</evidence>
<feature type="transmembrane region" description="Helical" evidence="6">
    <location>
        <begin position="149"/>
        <end position="173"/>
    </location>
</feature>
<keyword evidence="8" id="KW-1185">Reference proteome</keyword>
<keyword evidence="4 6" id="KW-1133">Transmembrane helix</keyword>
<dbReference type="EMBL" id="FOXB01000033">
    <property type="protein sequence ID" value="SFP68803.1"/>
    <property type="molecule type" value="Genomic_DNA"/>
</dbReference>
<name>A0A1I5SDK9_9BACT</name>
<evidence type="ECO:0000313" key="7">
    <source>
        <dbReference type="EMBL" id="SFP68803.1"/>
    </source>
</evidence>
<dbReference type="RefSeq" id="WP_177202033.1">
    <property type="nucleotide sequence ID" value="NZ_FOXB01000033.1"/>
</dbReference>